<accession>A0A857N697</accession>
<evidence type="ECO:0000313" key="2">
    <source>
        <dbReference type="Proteomes" id="UP000463983"/>
    </source>
</evidence>
<sequence length="102" mass="11740">MHKYNYKYSPLTKTNTQETDQTFIIDKTSNISNFAQKLSLNFPISLKSSNINTKQPQLKPKQSPSQSMIPTIYSFASLRIKQCNNNSQLHQHQRTNSSTAFK</sequence>
<dbReference type="Proteomes" id="UP000463983">
    <property type="component" value="Chromosome"/>
</dbReference>
<evidence type="ECO:0000313" key="1">
    <source>
        <dbReference type="EMBL" id="QHO63795.1"/>
    </source>
</evidence>
<name>A0A857N697_9BACT</name>
<keyword evidence="2" id="KW-1185">Reference proteome</keyword>
<reference evidence="2" key="1">
    <citation type="journal article" date="2020" name="Microorganisms">
        <title>Complete Genome of a Member of a New Bacterial Lineage in the Microgenomates Group Reveals an Unusual Nucleotide Composition Disparity Between Two Strands of DNA and Limited Metabolic Potential.</title>
        <authorList>
            <person name="Kadnikov V.V."/>
            <person name="Mardanov A.V."/>
            <person name="Beletsky A.V."/>
            <person name="Karnachuk O.V."/>
            <person name="Ravin N.V."/>
        </authorList>
    </citation>
    <scope>NUCLEOTIDE SEQUENCE [LARGE SCALE GENOMIC DNA]</scope>
</reference>
<dbReference type="EMBL" id="CP047901">
    <property type="protein sequence ID" value="QHO63795.1"/>
    <property type="molecule type" value="Genomic_DNA"/>
</dbReference>
<dbReference type="AlphaFoldDB" id="A0A857N697"/>
<dbReference type="KEGG" id="caqa:MICH65_0814"/>
<protein>
    <submittedName>
        <fullName evidence="1">Uncharacterized protein</fullName>
    </submittedName>
</protein>
<organism evidence="1 2">
    <name type="scientific">Candidatus Chazhemtobacterium aquaticus</name>
    <dbReference type="NCBI Taxonomy" id="2715735"/>
    <lineage>
        <taxon>Bacteria</taxon>
        <taxon>Candidatus Chazhemtobacteraceae</taxon>
        <taxon>Candidatus Chazhemtobacterium</taxon>
    </lineage>
</organism>
<proteinExistence type="predicted"/>
<gene>
    <name evidence="1" type="ORF">MICH65_0814</name>
</gene>